<name>A0A401GPG1_9APHY</name>
<sequence>MNPWLLYYLHHLVDNKFFHETYPRSETEFKQWDEHLSLPPIQSFETTPPIPHQSCRAKAFLQFRMDKNSANTQSSRTARDDAS</sequence>
<organism evidence="1 2">
    <name type="scientific">Sparassis crispa</name>
    <dbReference type="NCBI Taxonomy" id="139825"/>
    <lineage>
        <taxon>Eukaryota</taxon>
        <taxon>Fungi</taxon>
        <taxon>Dikarya</taxon>
        <taxon>Basidiomycota</taxon>
        <taxon>Agaricomycotina</taxon>
        <taxon>Agaricomycetes</taxon>
        <taxon>Polyporales</taxon>
        <taxon>Sparassidaceae</taxon>
        <taxon>Sparassis</taxon>
    </lineage>
</organism>
<evidence type="ECO:0000313" key="1">
    <source>
        <dbReference type="EMBL" id="GBE84039.1"/>
    </source>
</evidence>
<gene>
    <name evidence="1" type="ORF">SCP_0600160</name>
</gene>
<evidence type="ECO:0000313" key="2">
    <source>
        <dbReference type="Proteomes" id="UP000287166"/>
    </source>
</evidence>
<dbReference type="EMBL" id="BFAD01000006">
    <property type="protein sequence ID" value="GBE84039.1"/>
    <property type="molecule type" value="Genomic_DNA"/>
</dbReference>
<accession>A0A401GPG1</accession>
<reference evidence="1 2" key="1">
    <citation type="journal article" date="2018" name="Sci. Rep.">
        <title>Genome sequence of the cauliflower mushroom Sparassis crispa (Hanabiratake) and its association with beneficial usage.</title>
        <authorList>
            <person name="Kiyama R."/>
            <person name="Furutani Y."/>
            <person name="Kawaguchi K."/>
            <person name="Nakanishi T."/>
        </authorList>
    </citation>
    <scope>NUCLEOTIDE SEQUENCE [LARGE SCALE GENOMIC DNA]</scope>
</reference>
<dbReference type="GeneID" id="38780956"/>
<keyword evidence="2" id="KW-1185">Reference proteome</keyword>
<proteinExistence type="predicted"/>
<dbReference type="InParanoid" id="A0A401GPG1"/>
<protein>
    <submittedName>
        <fullName evidence="1">Uncharacterized protein</fullName>
    </submittedName>
</protein>
<comment type="caution">
    <text evidence="1">The sequence shown here is derived from an EMBL/GenBank/DDBJ whole genome shotgun (WGS) entry which is preliminary data.</text>
</comment>
<dbReference type="Proteomes" id="UP000287166">
    <property type="component" value="Unassembled WGS sequence"/>
</dbReference>
<dbReference type="RefSeq" id="XP_027614952.1">
    <property type="nucleotide sequence ID" value="XM_027759151.1"/>
</dbReference>
<dbReference type="AlphaFoldDB" id="A0A401GPG1"/>